<dbReference type="Proteomes" id="UP000501728">
    <property type="component" value="Chromosome"/>
</dbReference>
<dbReference type="AlphaFoldDB" id="A0A858U4G8"/>
<feature type="domain" description="Bacterial toxin RNase RnlA/LsoA DBD" evidence="1">
    <location>
        <begin position="1"/>
        <end position="86"/>
    </location>
</feature>
<name>A0A858U4G8_9MOLU</name>
<evidence type="ECO:0000259" key="1">
    <source>
        <dbReference type="Pfam" id="PF19034"/>
    </source>
</evidence>
<evidence type="ECO:0000313" key="3">
    <source>
        <dbReference type="Proteomes" id="UP000501728"/>
    </source>
</evidence>
<protein>
    <recommendedName>
        <fullName evidence="1">Bacterial toxin RNase RnlA/LsoA DBD domain-containing protein</fullName>
    </recommendedName>
</protein>
<proteinExistence type="predicted"/>
<dbReference type="Gene3D" id="6.10.250.2650">
    <property type="match status" value="1"/>
</dbReference>
<dbReference type="KEGG" id="mphn:HGG64_00980"/>
<dbReference type="Pfam" id="PF19034">
    <property type="entry name" value="RnlA-toxin_DBD"/>
    <property type="match status" value="1"/>
</dbReference>
<dbReference type="GO" id="GO:0004521">
    <property type="term" value="F:RNA endonuclease activity"/>
    <property type="evidence" value="ECO:0007669"/>
    <property type="project" value="InterPro"/>
</dbReference>
<dbReference type="EMBL" id="CP051480">
    <property type="protein sequence ID" value="QJG66287.1"/>
    <property type="molecule type" value="Genomic_DNA"/>
</dbReference>
<organism evidence="2 3">
    <name type="scientific">Mycoplasma phocoeninasale</name>
    <dbReference type="NCBI Taxonomy" id="2726117"/>
    <lineage>
        <taxon>Bacteria</taxon>
        <taxon>Bacillati</taxon>
        <taxon>Mycoplasmatota</taxon>
        <taxon>Mollicutes</taxon>
        <taxon>Mycoplasmataceae</taxon>
        <taxon>Mycoplasma</taxon>
    </lineage>
</organism>
<keyword evidence="3" id="KW-1185">Reference proteome</keyword>
<sequence>MPDYTCLVTSLFRHTESYLHQILDDWLKNSTSTPNGKNKFNYFLLNQTTNLYEYNDKNANLITSIQKKYLNELYSRYNKLRHPFSHWSENSVDAHVIVDIK</sequence>
<dbReference type="InterPro" id="IPR043994">
    <property type="entry name" value="RnlA/LsoA-toxin_DBD"/>
</dbReference>
<gene>
    <name evidence="2" type="ORF">HGG64_00980</name>
</gene>
<accession>A0A858U4G8</accession>
<reference evidence="2 3" key="1">
    <citation type="submission" date="2020-04" db="EMBL/GenBank/DDBJ databases">
        <title>Novel Mycoplasma species detected in Phocoena phocoena (harbor porpoise) from the USA.</title>
        <authorList>
            <person name="Volokhov D.V."/>
        </authorList>
    </citation>
    <scope>NUCLEOTIDE SEQUENCE [LARGE SCALE GENOMIC DNA]</scope>
    <source>
        <strain evidence="2 3">C264-NAS</strain>
    </source>
</reference>
<evidence type="ECO:0000313" key="2">
    <source>
        <dbReference type="EMBL" id="QJG66287.1"/>
    </source>
</evidence>